<organism evidence="1 2">
    <name type="scientific">Oryza rufipogon</name>
    <name type="common">Brownbeard rice</name>
    <name type="synonym">Asian wild rice</name>
    <dbReference type="NCBI Taxonomy" id="4529"/>
    <lineage>
        <taxon>Eukaryota</taxon>
        <taxon>Viridiplantae</taxon>
        <taxon>Streptophyta</taxon>
        <taxon>Embryophyta</taxon>
        <taxon>Tracheophyta</taxon>
        <taxon>Spermatophyta</taxon>
        <taxon>Magnoliopsida</taxon>
        <taxon>Liliopsida</taxon>
        <taxon>Poales</taxon>
        <taxon>Poaceae</taxon>
        <taxon>BOP clade</taxon>
        <taxon>Oryzoideae</taxon>
        <taxon>Oryzeae</taxon>
        <taxon>Oryzinae</taxon>
        <taxon>Oryza</taxon>
    </lineage>
</organism>
<evidence type="ECO:0000313" key="2">
    <source>
        <dbReference type="Proteomes" id="UP000008022"/>
    </source>
</evidence>
<name>A0A0E0NRC4_ORYRU</name>
<dbReference type="HOGENOM" id="CLU_1878818_0_0_1"/>
<keyword evidence="2" id="KW-1185">Reference proteome</keyword>
<proteinExistence type="predicted"/>
<reference evidence="2" key="1">
    <citation type="submission" date="2013-06" db="EMBL/GenBank/DDBJ databases">
        <authorList>
            <person name="Zhao Q."/>
        </authorList>
    </citation>
    <scope>NUCLEOTIDE SEQUENCE</scope>
    <source>
        <strain evidence="2">cv. W1943</strain>
    </source>
</reference>
<accession>A0A0E0NRC4</accession>
<dbReference type="Gramene" id="ORUFI03G07870.1">
    <property type="protein sequence ID" value="ORUFI03G07870.1"/>
    <property type="gene ID" value="ORUFI03G07870"/>
</dbReference>
<dbReference type="EnsemblPlants" id="ORUFI03G07870.1">
    <property type="protein sequence ID" value="ORUFI03G07870.1"/>
    <property type="gene ID" value="ORUFI03G07870"/>
</dbReference>
<protein>
    <submittedName>
        <fullName evidence="1">Uncharacterized protein</fullName>
    </submittedName>
</protein>
<dbReference type="AlphaFoldDB" id="A0A0E0NRC4"/>
<evidence type="ECO:0000313" key="1">
    <source>
        <dbReference type="EnsemblPlants" id="ORUFI03G07870.1"/>
    </source>
</evidence>
<dbReference type="Proteomes" id="UP000008022">
    <property type="component" value="Unassembled WGS sequence"/>
</dbReference>
<reference evidence="1" key="2">
    <citation type="submission" date="2015-06" db="UniProtKB">
        <authorList>
            <consortium name="EnsemblPlants"/>
        </authorList>
    </citation>
    <scope>IDENTIFICATION</scope>
</reference>
<sequence>MRRTCFVGNSLQMGYVTPKVHTKKYIKGKCSPAHSKLTWLISEINIHTDQFSNNVSMSHIIAFIANNGPNQATLNRILNIMWQIWKARNDLKFKNIVKEPTQAMINTYTIFSAYNYSQDQQHEQEEKHPGVFRLAP</sequence>